<dbReference type="GO" id="GO:0016874">
    <property type="term" value="F:ligase activity"/>
    <property type="evidence" value="ECO:0007669"/>
    <property type="project" value="UniProtKB-KW"/>
</dbReference>
<dbReference type="InterPro" id="IPR021122">
    <property type="entry name" value="RNA_ligase_dom_REL/Rnl2"/>
</dbReference>
<evidence type="ECO:0000313" key="3">
    <source>
        <dbReference type="EMBL" id="HGV54965.1"/>
    </source>
</evidence>
<dbReference type="Gene3D" id="3.30.470.30">
    <property type="entry name" value="DNA ligase/mRNA capping enzyme"/>
    <property type="match status" value="1"/>
</dbReference>
<sequence length="395" mass="47508">MREKREKKEELSLREDKEIREFLKFCWEKNPYLKAYPLQEWELAYEKGKLLFSTWKGFSFFRLNKEFKNYPTGTFFNENLLVRGYPSIPRIYVLKTGLKRYLSFPFYAEEKIEGYNVRLIKINKEILAFTRRGFVCPFATDRWEDFLPKLPYFFEVYQDYIVCCEVAGPENPFVSEWPPQVKEDVNYFVFDIAKKGTGEFLPVQEKIKVLEKFAFNHPEIHGPFHPEEDYEKIKALIRRYHQEGREGLVFKPEERGTRIKYVTPYSNLTDLKVVFPYLGEVEPNFISLRLIRLALNLFEFEEFKEEIYQKLGENIFEEVLSLLKQGQALEEVFRVRFKKEENFLALLAHFKLARVTVEILEREWKNGYLMVRFKKIYPRATQFWGNKLEGWGEVD</sequence>
<dbReference type="AlphaFoldDB" id="A0A832GPS5"/>
<dbReference type="EMBL" id="DSZU01000042">
    <property type="protein sequence ID" value="HGV54965.1"/>
    <property type="molecule type" value="Genomic_DNA"/>
</dbReference>
<dbReference type="NCBIfam" id="TIGR01209">
    <property type="entry name" value="RNA ligase"/>
    <property type="match status" value="1"/>
</dbReference>
<organism evidence="3">
    <name type="scientific">Caldimicrobium thiodismutans</name>
    <dbReference type="NCBI Taxonomy" id="1653476"/>
    <lineage>
        <taxon>Bacteria</taxon>
        <taxon>Pseudomonadati</taxon>
        <taxon>Thermodesulfobacteriota</taxon>
        <taxon>Thermodesulfobacteria</taxon>
        <taxon>Thermodesulfobacteriales</taxon>
        <taxon>Thermodesulfobacteriaceae</taxon>
        <taxon>Caldimicrobium</taxon>
    </lineage>
</organism>
<feature type="domain" description="RNA ligase" evidence="1">
    <location>
        <begin position="105"/>
        <end position="262"/>
    </location>
</feature>
<evidence type="ECO:0000259" key="1">
    <source>
        <dbReference type="Pfam" id="PF09414"/>
    </source>
</evidence>
<dbReference type="InterPro" id="IPR041596">
    <property type="entry name" value="Lig_Pab1020_C"/>
</dbReference>
<dbReference type="PRINTS" id="PR01048">
    <property type="entry name" value="Y414FAMILY"/>
</dbReference>
<reference evidence="3" key="1">
    <citation type="journal article" date="2020" name="mSystems">
        <title>Genome- and Community-Level Interaction Insights into Carbon Utilization and Element Cycling Functions of Hydrothermarchaeota in Hydrothermal Sediment.</title>
        <authorList>
            <person name="Zhou Z."/>
            <person name="Liu Y."/>
            <person name="Xu W."/>
            <person name="Pan J."/>
            <person name="Luo Z.H."/>
            <person name="Li M."/>
        </authorList>
    </citation>
    <scope>NUCLEOTIDE SEQUENCE [LARGE SCALE GENOMIC DNA]</scope>
    <source>
        <strain evidence="3">SpSt-605</strain>
    </source>
</reference>
<feature type="domain" description="RNA ligase Pab1020 C-terminal" evidence="2">
    <location>
        <begin position="273"/>
        <end position="391"/>
    </location>
</feature>
<dbReference type="Pfam" id="PF09414">
    <property type="entry name" value="RNA_ligase"/>
    <property type="match status" value="1"/>
</dbReference>
<evidence type="ECO:0000259" key="2">
    <source>
        <dbReference type="Pfam" id="PF18330"/>
    </source>
</evidence>
<dbReference type="Gene3D" id="3.30.70.2160">
    <property type="match status" value="1"/>
</dbReference>
<dbReference type="SUPFAM" id="SSF56091">
    <property type="entry name" value="DNA ligase/mRNA capping enzyme, catalytic domain"/>
    <property type="match status" value="1"/>
</dbReference>
<protein>
    <submittedName>
        <fullName evidence="3">RNA ligase</fullName>
    </submittedName>
</protein>
<dbReference type="Gene3D" id="3.30.1490.70">
    <property type="match status" value="1"/>
</dbReference>
<keyword evidence="3" id="KW-0436">Ligase</keyword>
<gene>
    <name evidence="3" type="ORF">ENT73_02590</name>
</gene>
<name>A0A832GPS5_9BACT</name>
<comment type="caution">
    <text evidence="3">The sequence shown here is derived from an EMBL/GenBank/DDBJ whole genome shotgun (WGS) entry which is preliminary data.</text>
</comment>
<accession>A0A832GPS5</accession>
<dbReference type="Pfam" id="PF18330">
    <property type="entry name" value="Lig_C"/>
    <property type="match status" value="1"/>
</dbReference>
<proteinExistence type="predicted"/>
<dbReference type="InterPro" id="IPR001072">
    <property type="entry name" value="RNA_ligase_Pab1020"/>
</dbReference>